<name>A0A210Q5C1_MIZYE</name>
<feature type="region of interest" description="Disordered" evidence="3">
    <location>
        <begin position="776"/>
        <end position="829"/>
    </location>
</feature>
<feature type="compositionally biased region" description="Basic and acidic residues" evidence="3">
    <location>
        <begin position="311"/>
        <end position="333"/>
    </location>
</feature>
<protein>
    <submittedName>
        <fullName evidence="5">Lebercilin</fullName>
    </submittedName>
</protein>
<dbReference type="InterPro" id="IPR028933">
    <property type="entry name" value="Lebercilin_dom"/>
</dbReference>
<dbReference type="OrthoDB" id="2123794at2759"/>
<feature type="compositionally biased region" description="Acidic residues" evidence="3">
    <location>
        <begin position="9"/>
        <end position="24"/>
    </location>
</feature>
<dbReference type="PANTHER" id="PTHR16650:SF6">
    <property type="entry name" value="GH21622P"/>
    <property type="match status" value="1"/>
</dbReference>
<dbReference type="Pfam" id="PF15619">
    <property type="entry name" value="Lebercilin"/>
    <property type="match status" value="1"/>
</dbReference>
<feature type="region of interest" description="Disordered" evidence="3">
    <location>
        <begin position="875"/>
        <end position="921"/>
    </location>
</feature>
<comment type="caution">
    <text evidence="5">The sequence shown here is derived from an EMBL/GenBank/DDBJ whole genome shotgun (WGS) entry which is preliminary data.</text>
</comment>
<dbReference type="InterPro" id="IPR026188">
    <property type="entry name" value="Lebercilin-like"/>
</dbReference>
<proteinExistence type="inferred from homology"/>
<comment type="similarity">
    <text evidence="1">Belongs to the LCA5 family.</text>
</comment>
<evidence type="ECO:0000256" key="1">
    <source>
        <dbReference type="ARBA" id="ARBA00010229"/>
    </source>
</evidence>
<feature type="compositionally biased region" description="Basic and acidic residues" evidence="3">
    <location>
        <begin position="407"/>
        <end position="438"/>
    </location>
</feature>
<feature type="compositionally biased region" description="Basic and acidic residues" evidence="3">
    <location>
        <begin position="343"/>
        <end position="363"/>
    </location>
</feature>
<feature type="compositionally biased region" description="Low complexity" evidence="3">
    <location>
        <begin position="552"/>
        <end position="565"/>
    </location>
</feature>
<feature type="compositionally biased region" description="Basic and acidic residues" evidence="3">
    <location>
        <begin position="503"/>
        <end position="522"/>
    </location>
</feature>
<keyword evidence="6" id="KW-1185">Reference proteome</keyword>
<dbReference type="Proteomes" id="UP000242188">
    <property type="component" value="Unassembled WGS sequence"/>
</dbReference>
<dbReference type="GO" id="GO:0005930">
    <property type="term" value="C:axoneme"/>
    <property type="evidence" value="ECO:0007669"/>
    <property type="project" value="TreeGrafter"/>
</dbReference>
<accession>A0A210Q5C1</accession>
<feature type="region of interest" description="Disordered" evidence="3">
    <location>
        <begin position="1"/>
        <end position="74"/>
    </location>
</feature>
<gene>
    <name evidence="5" type="ORF">KP79_PYT06635</name>
</gene>
<reference evidence="5 6" key="1">
    <citation type="journal article" date="2017" name="Nat. Ecol. Evol.">
        <title>Scallop genome provides insights into evolution of bilaterian karyotype and development.</title>
        <authorList>
            <person name="Wang S."/>
            <person name="Zhang J."/>
            <person name="Jiao W."/>
            <person name="Li J."/>
            <person name="Xun X."/>
            <person name="Sun Y."/>
            <person name="Guo X."/>
            <person name="Huan P."/>
            <person name="Dong B."/>
            <person name="Zhang L."/>
            <person name="Hu X."/>
            <person name="Sun X."/>
            <person name="Wang J."/>
            <person name="Zhao C."/>
            <person name="Wang Y."/>
            <person name="Wang D."/>
            <person name="Huang X."/>
            <person name="Wang R."/>
            <person name="Lv J."/>
            <person name="Li Y."/>
            <person name="Zhang Z."/>
            <person name="Liu B."/>
            <person name="Lu W."/>
            <person name="Hui Y."/>
            <person name="Liang J."/>
            <person name="Zhou Z."/>
            <person name="Hou R."/>
            <person name="Li X."/>
            <person name="Liu Y."/>
            <person name="Li H."/>
            <person name="Ning X."/>
            <person name="Lin Y."/>
            <person name="Zhao L."/>
            <person name="Xing Q."/>
            <person name="Dou J."/>
            <person name="Li Y."/>
            <person name="Mao J."/>
            <person name="Guo H."/>
            <person name="Dou H."/>
            <person name="Li T."/>
            <person name="Mu C."/>
            <person name="Jiang W."/>
            <person name="Fu Q."/>
            <person name="Fu X."/>
            <person name="Miao Y."/>
            <person name="Liu J."/>
            <person name="Yu Q."/>
            <person name="Li R."/>
            <person name="Liao H."/>
            <person name="Li X."/>
            <person name="Kong Y."/>
            <person name="Jiang Z."/>
            <person name="Chourrout D."/>
            <person name="Li R."/>
            <person name="Bao Z."/>
        </authorList>
    </citation>
    <scope>NUCLEOTIDE SEQUENCE [LARGE SCALE GENOMIC DNA]</scope>
    <source>
        <strain evidence="5 6">PY_sf001</strain>
    </source>
</reference>
<dbReference type="GO" id="GO:0042073">
    <property type="term" value="P:intraciliary transport"/>
    <property type="evidence" value="ECO:0007669"/>
    <property type="project" value="TreeGrafter"/>
</dbReference>
<evidence type="ECO:0000256" key="3">
    <source>
        <dbReference type="SAM" id="MobiDB-lite"/>
    </source>
</evidence>
<feature type="compositionally biased region" description="Basic residues" evidence="3">
    <location>
        <begin position="51"/>
        <end position="60"/>
    </location>
</feature>
<feature type="compositionally biased region" description="Polar residues" evidence="3">
    <location>
        <begin position="283"/>
        <end position="295"/>
    </location>
</feature>
<evidence type="ECO:0000259" key="4">
    <source>
        <dbReference type="Pfam" id="PF15619"/>
    </source>
</evidence>
<evidence type="ECO:0000313" key="5">
    <source>
        <dbReference type="EMBL" id="OWF43915.1"/>
    </source>
</evidence>
<evidence type="ECO:0000256" key="2">
    <source>
        <dbReference type="ARBA" id="ARBA00023054"/>
    </source>
</evidence>
<feature type="compositionally biased region" description="Basic and acidic residues" evidence="3">
    <location>
        <begin position="875"/>
        <end position="885"/>
    </location>
</feature>
<feature type="region of interest" description="Disordered" evidence="3">
    <location>
        <begin position="270"/>
        <end position="750"/>
    </location>
</feature>
<feature type="domain" description="Lebercilin" evidence="4">
    <location>
        <begin position="73"/>
        <end position="265"/>
    </location>
</feature>
<dbReference type="AlphaFoldDB" id="A0A210Q5C1"/>
<dbReference type="PANTHER" id="PTHR16650">
    <property type="entry name" value="C21ORF13-RELATED"/>
    <property type="match status" value="1"/>
</dbReference>
<dbReference type="EMBL" id="NEDP02004983">
    <property type="protein sequence ID" value="OWF43915.1"/>
    <property type="molecule type" value="Genomic_DNA"/>
</dbReference>
<keyword evidence="2" id="KW-0175">Coiled coil</keyword>
<evidence type="ECO:0000313" key="6">
    <source>
        <dbReference type="Proteomes" id="UP000242188"/>
    </source>
</evidence>
<dbReference type="STRING" id="6573.A0A210Q5C1"/>
<organism evidence="5 6">
    <name type="scientific">Mizuhopecten yessoensis</name>
    <name type="common">Japanese scallop</name>
    <name type="synonym">Patinopecten yessoensis</name>
    <dbReference type="NCBI Taxonomy" id="6573"/>
    <lineage>
        <taxon>Eukaryota</taxon>
        <taxon>Metazoa</taxon>
        <taxon>Spiralia</taxon>
        <taxon>Lophotrochozoa</taxon>
        <taxon>Mollusca</taxon>
        <taxon>Bivalvia</taxon>
        <taxon>Autobranchia</taxon>
        <taxon>Pteriomorphia</taxon>
        <taxon>Pectinida</taxon>
        <taxon>Pectinoidea</taxon>
        <taxon>Pectinidae</taxon>
        <taxon>Mizuhopecten</taxon>
    </lineage>
</organism>
<sequence length="944" mass="111490">MSYRASDKETDDYDYSDDSFDSEDEKPARRTQSLNRARKTTAPKKDDSRGKGRGKGRGKQRSTSQVTPRVDPVVQRVLSARKLRINELRNNMEDLVKQIEDLREENKLLKKTQYRQEKALNRFDERESDLPQIMQRHNNETRTMREQLKKTKDKYDRTDRYLRDAEDELEKVKNKVKKYKRLVDENDLMERDDLQTKVKKAEIDIEEKEVKIKDLERHVTHLSKNHRHELGIEMARTRDTKKQMETLREENERLERQLKEKVKELEMKNIYANRMSKPGSRMMPNSYSGTPMRQQSPSSPRRRRPPSVHDLNPREKVKLYEERRKEEERKQRESASPIPRLRFSRESKEYEKGDDSPTSEKRAVKSKATPGYRGGSLSPRKPVSTEPVASKKEDYSSKAWRSSRQGQSEKPKGSERLSDTHRSFLYNDKKNKAGDKSSKFSWGADDSYGGNKTPSSRGHNDDNERAPSAGSKEWERIEEDTDDTYSKPFRFQDQTSPKKSPRHEKSTFTASEKKWPWEKSSDNTHNVSKKPPVGSTRIYASPPVGKSRYKSVSKTSTLASTSTYTAGETEQQQKVLEEKDARERGRKFQQEQEEEFKRKERWEHMERVRLDQEEREQEEREKQERRRRDREGQEQREREEKDRREAEEWKMKLEREQMKREAEELKREQEDRQRRERERKEQERRAEEERERIQRDQQMDEERRKKDSLLAKLRDIDDGKKTKREESHDPVFLTNKTDSDVESITSSKKSYQFTKPVENLHHGKWSHEDVTIPYLEKQKKKKEKDDDVGAYQPSFGRRGDTKKTGKKTGGDVVFNDDFAKPPKHRENKKKNLMADLFGNQPTTNTSNNNDEDIFNSTNFDKKKTNTAKLSLFDDEPKQTTTKRENSLSLFGGGSALLDDDDTTKTKDSSKLLPRRQRHSTTTFQSRPMVTAVDNYDDDIEEVIL</sequence>
<feature type="compositionally biased region" description="Basic and acidic residues" evidence="3">
    <location>
        <begin position="575"/>
        <end position="729"/>
    </location>
</feature>